<evidence type="ECO:0000313" key="1">
    <source>
        <dbReference type="EMBL" id="SEC23198.1"/>
    </source>
</evidence>
<name>A0A1H4QUI0_9BRAD</name>
<accession>A0A1H4QUI0</accession>
<dbReference type="EMBL" id="FNTH01000001">
    <property type="protein sequence ID" value="SEC23198.1"/>
    <property type="molecule type" value="Genomic_DNA"/>
</dbReference>
<dbReference type="Proteomes" id="UP000198992">
    <property type="component" value="Unassembled WGS sequence"/>
</dbReference>
<dbReference type="InterPro" id="IPR016181">
    <property type="entry name" value="Acyl_CoA_acyltransferase"/>
</dbReference>
<proteinExistence type="predicted"/>
<organism evidence="1 2">
    <name type="scientific">Bradyrhizobium erythrophlei</name>
    <dbReference type="NCBI Taxonomy" id="1437360"/>
    <lineage>
        <taxon>Bacteria</taxon>
        <taxon>Pseudomonadati</taxon>
        <taxon>Pseudomonadota</taxon>
        <taxon>Alphaproteobacteria</taxon>
        <taxon>Hyphomicrobiales</taxon>
        <taxon>Nitrobacteraceae</taxon>
        <taxon>Bradyrhizobium</taxon>
    </lineage>
</organism>
<dbReference type="Gene3D" id="3.40.630.30">
    <property type="match status" value="1"/>
</dbReference>
<reference evidence="1 2" key="1">
    <citation type="submission" date="2016-10" db="EMBL/GenBank/DDBJ databases">
        <authorList>
            <person name="de Groot N.N."/>
        </authorList>
    </citation>
    <scope>NUCLEOTIDE SEQUENCE [LARGE SCALE GENOMIC DNA]</scope>
    <source>
        <strain evidence="1 2">MT12</strain>
    </source>
</reference>
<dbReference type="InterPro" id="IPR007434">
    <property type="entry name" value="FemAB-like"/>
</dbReference>
<evidence type="ECO:0000313" key="2">
    <source>
        <dbReference type="Proteomes" id="UP000198992"/>
    </source>
</evidence>
<protein>
    <submittedName>
        <fullName evidence="1">Uncharacterized protein</fullName>
    </submittedName>
</protein>
<sequence>MIRKWSQLFRKDHAQKRHRSSLSMASSEITLEAVADISGIPAAEWDACANPKADADSIHNLDTLASPGSASDCQTVASSSYNPFVSHAFFAAAEASNSACPRTGWGPRHLVAKLDGRIVGVVPCYLKSHSQGEYVFDRGWAEAYHRAGGSYYPKLQVSVPFTPATGPRLLIRDGVDREAVGSALARGLRALCNATEASSVHVTFAREDEAKFLGAHGFLQRTDQQFHWHNQGYKTFDDFLGSLNSRHRKGIKRERREAVTAGITIHWLTGSDITENAWDAFFEFYMETGSRKWGRPYLTRQFFSLIGESMSRDVLLVMAKRNGRWIAGAINFIGSDTLFGRNWGAIEHHPFLHFEVCYYQAIDFAVQRGLKVVEAGAQGEHKLARGYLPQTTYSAHFIADPGLRRAIADYLKRERDYVAEVGRELAEAGPFRKTVDDDA</sequence>
<dbReference type="PANTHER" id="PTHR47017">
    <property type="entry name" value="ACYL-COA"/>
    <property type="match status" value="1"/>
</dbReference>
<dbReference type="SUPFAM" id="SSF55729">
    <property type="entry name" value="Acyl-CoA N-acyltransferases (Nat)"/>
    <property type="match status" value="1"/>
</dbReference>
<dbReference type="AlphaFoldDB" id="A0A1H4QUI0"/>
<dbReference type="PANTHER" id="PTHR47017:SF1">
    <property type="entry name" value="ACYL-COA"/>
    <property type="match status" value="1"/>
</dbReference>
<gene>
    <name evidence="1" type="ORF">SAMN05444164_1344</name>
</gene>
<dbReference type="Pfam" id="PF04339">
    <property type="entry name" value="FemAB_like"/>
    <property type="match status" value="1"/>
</dbReference>